<sequence>MSSYNPTAGLLTHIRIGYALGVEDDLQSDGYSTMSNSIRQRQRRAERTRDFLKEMTQRYPACFTGNRDAIRPLEIGIEKALRAALDHDDGDQAAPNWLIRQALARYTRSPAYLNAIIAGHDRVNLQGEAVEAVTESAISRAREQRAEQKQRTAERKRQQAEEAEARKRQEKLSQLADRFNQ</sequence>
<dbReference type="Proteomes" id="UP000292298">
    <property type="component" value="Unassembled WGS sequence"/>
</dbReference>
<feature type="region of interest" description="Disordered" evidence="4">
    <location>
        <begin position="139"/>
        <end position="181"/>
    </location>
</feature>
<evidence type="ECO:0000259" key="5">
    <source>
        <dbReference type="SMART" id="SM00945"/>
    </source>
</evidence>
<keyword evidence="7" id="KW-1185">Reference proteome</keyword>
<dbReference type="InterPro" id="IPR036442">
    <property type="entry name" value="ProQ/FinO_sf"/>
</dbReference>
<evidence type="ECO:0000256" key="4">
    <source>
        <dbReference type="SAM" id="MobiDB-lite"/>
    </source>
</evidence>
<keyword evidence="3" id="KW-0143">Chaperone</keyword>
<dbReference type="AlphaFoldDB" id="A0A4Q8CYK3"/>
<organism evidence="6 7">
    <name type="scientific">Spiribacter vilamensis</name>
    <dbReference type="NCBI Taxonomy" id="531306"/>
    <lineage>
        <taxon>Bacteria</taxon>
        <taxon>Pseudomonadati</taxon>
        <taxon>Pseudomonadota</taxon>
        <taxon>Gammaproteobacteria</taxon>
        <taxon>Chromatiales</taxon>
        <taxon>Ectothiorhodospiraceae</taxon>
        <taxon>Spiribacter</taxon>
    </lineage>
</organism>
<keyword evidence="2" id="KW-0694">RNA-binding</keyword>
<dbReference type="GO" id="GO:0033592">
    <property type="term" value="F:RNA strand annealing activity"/>
    <property type="evidence" value="ECO:0007669"/>
    <property type="project" value="InterPro"/>
</dbReference>
<dbReference type="GO" id="GO:0034057">
    <property type="term" value="F:RNA strand-exchange activity"/>
    <property type="evidence" value="ECO:0007669"/>
    <property type="project" value="InterPro"/>
</dbReference>
<evidence type="ECO:0000313" key="7">
    <source>
        <dbReference type="Proteomes" id="UP000292298"/>
    </source>
</evidence>
<dbReference type="GO" id="GO:0010608">
    <property type="term" value="P:post-transcriptional regulation of gene expression"/>
    <property type="evidence" value="ECO:0007669"/>
    <property type="project" value="InterPro"/>
</dbReference>
<dbReference type="SUPFAM" id="SSF48657">
    <property type="entry name" value="FinO-like"/>
    <property type="match status" value="1"/>
</dbReference>
<feature type="domain" description="ProQ/FinO" evidence="5">
    <location>
        <begin position="43"/>
        <end position="161"/>
    </location>
</feature>
<dbReference type="GO" id="GO:0005829">
    <property type="term" value="C:cytosol"/>
    <property type="evidence" value="ECO:0007669"/>
    <property type="project" value="TreeGrafter"/>
</dbReference>
<reference evidence="6 7" key="1">
    <citation type="submission" date="2019-02" db="EMBL/GenBank/DDBJ databases">
        <title>Genomic Encyclopedia of Type Strains, Phase IV (KMG-IV): sequencing the most valuable type-strain genomes for metagenomic binning, comparative biology and taxonomic classification.</title>
        <authorList>
            <person name="Goeker M."/>
        </authorList>
    </citation>
    <scope>NUCLEOTIDE SEQUENCE [LARGE SCALE GENOMIC DNA]</scope>
    <source>
        <strain evidence="6 7">DSM 21056</strain>
    </source>
</reference>
<protein>
    <submittedName>
        <fullName evidence="6">ProP effector</fullName>
    </submittedName>
</protein>
<comment type="caution">
    <text evidence="6">The sequence shown here is derived from an EMBL/GenBank/DDBJ whole genome shotgun (WGS) entry which is preliminary data.</text>
</comment>
<dbReference type="PANTHER" id="PTHR38106">
    <property type="entry name" value="RNA CHAPERONE PROQ"/>
    <property type="match status" value="1"/>
</dbReference>
<evidence type="ECO:0000256" key="3">
    <source>
        <dbReference type="ARBA" id="ARBA00023186"/>
    </source>
</evidence>
<keyword evidence="1" id="KW-0963">Cytoplasm</keyword>
<proteinExistence type="predicted"/>
<dbReference type="EMBL" id="SHLI01000001">
    <property type="protein sequence ID" value="RZU98063.1"/>
    <property type="molecule type" value="Genomic_DNA"/>
</dbReference>
<name>A0A4Q8CYK3_9GAMM</name>
<dbReference type="SMART" id="SM00945">
    <property type="entry name" value="ProQ"/>
    <property type="match status" value="1"/>
</dbReference>
<feature type="compositionally biased region" description="Basic and acidic residues" evidence="4">
    <location>
        <begin position="140"/>
        <end position="171"/>
    </location>
</feature>
<dbReference type="Gene3D" id="1.10.1710.10">
    <property type="entry name" value="ProQ/FinO domain"/>
    <property type="match status" value="1"/>
</dbReference>
<dbReference type="Pfam" id="PF04352">
    <property type="entry name" value="ProQ"/>
    <property type="match status" value="1"/>
</dbReference>
<evidence type="ECO:0000256" key="1">
    <source>
        <dbReference type="ARBA" id="ARBA00022490"/>
    </source>
</evidence>
<evidence type="ECO:0000256" key="2">
    <source>
        <dbReference type="ARBA" id="ARBA00022884"/>
    </source>
</evidence>
<evidence type="ECO:0000313" key="6">
    <source>
        <dbReference type="EMBL" id="RZU98063.1"/>
    </source>
</evidence>
<dbReference type="PANTHER" id="PTHR38106:SF1">
    <property type="entry name" value="RNA CHAPERONE PROQ"/>
    <property type="match status" value="1"/>
</dbReference>
<dbReference type="InterPro" id="IPR023529">
    <property type="entry name" value="ProQ"/>
</dbReference>
<accession>A0A4Q8CYK3</accession>
<gene>
    <name evidence="6" type="ORF">EV698_0299</name>
</gene>
<dbReference type="InterPro" id="IPR016103">
    <property type="entry name" value="ProQ/FinO"/>
</dbReference>